<dbReference type="Pfam" id="PF00059">
    <property type="entry name" value="Lectin_C"/>
    <property type="match status" value="1"/>
</dbReference>
<dbReference type="PROSITE" id="PS50041">
    <property type="entry name" value="C_TYPE_LECTIN_2"/>
    <property type="match status" value="1"/>
</dbReference>
<evidence type="ECO:0000313" key="3">
    <source>
        <dbReference type="Proteomes" id="UP001476798"/>
    </source>
</evidence>
<evidence type="ECO:0000313" key="2">
    <source>
        <dbReference type="EMBL" id="MEQ2190021.1"/>
    </source>
</evidence>
<organism evidence="2 3">
    <name type="scientific">Goodea atripinnis</name>
    <dbReference type="NCBI Taxonomy" id="208336"/>
    <lineage>
        <taxon>Eukaryota</taxon>
        <taxon>Metazoa</taxon>
        <taxon>Chordata</taxon>
        <taxon>Craniata</taxon>
        <taxon>Vertebrata</taxon>
        <taxon>Euteleostomi</taxon>
        <taxon>Actinopterygii</taxon>
        <taxon>Neopterygii</taxon>
        <taxon>Teleostei</taxon>
        <taxon>Neoteleostei</taxon>
        <taxon>Acanthomorphata</taxon>
        <taxon>Ovalentaria</taxon>
        <taxon>Atherinomorphae</taxon>
        <taxon>Cyprinodontiformes</taxon>
        <taxon>Goodeidae</taxon>
        <taxon>Goodea</taxon>
    </lineage>
</organism>
<dbReference type="PANTHER" id="PTHR45784:SF3">
    <property type="entry name" value="C-TYPE LECTIN DOMAIN FAMILY 4 MEMBER K-LIKE-RELATED"/>
    <property type="match status" value="1"/>
</dbReference>
<gene>
    <name evidence="2" type="ORF">GOODEAATRI_031238</name>
</gene>
<dbReference type="SUPFAM" id="SSF56436">
    <property type="entry name" value="C-type lectin-like"/>
    <property type="match status" value="1"/>
</dbReference>
<dbReference type="EMBL" id="JAHRIO010095183">
    <property type="protein sequence ID" value="MEQ2190021.1"/>
    <property type="molecule type" value="Genomic_DNA"/>
</dbReference>
<name>A0ABV0Q2L2_9TELE</name>
<accession>A0ABV0Q2L2</accession>
<proteinExistence type="predicted"/>
<protein>
    <recommendedName>
        <fullName evidence="1">C-type lectin domain-containing protein</fullName>
    </recommendedName>
</protein>
<reference evidence="2 3" key="1">
    <citation type="submission" date="2021-06" db="EMBL/GenBank/DDBJ databases">
        <authorList>
            <person name="Palmer J.M."/>
        </authorList>
    </citation>
    <scope>NUCLEOTIDE SEQUENCE [LARGE SCALE GENOMIC DNA]</scope>
    <source>
        <strain evidence="2 3">GA_2019</strain>
        <tissue evidence="2">Muscle</tissue>
    </source>
</reference>
<dbReference type="InterPro" id="IPR016186">
    <property type="entry name" value="C-type_lectin-like/link_sf"/>
</dbReference>
<dbReference type="Proteomes" id="UP001476798">
    <property type="component" value="Unassembled WGS sequence"/>
</dbReference>
<comment type="caution">
    <text evidence="2">The sequence shown here is derived from an EMBL/GenBank/DDBJ whole genome shotgun (WGS) entry which is preliminary data.</text>
</comment>
<dbReference type="Gene3D" id="3.10.100.10">
    <property type="entry name" value="Mannose-Binding Protein A, subunit A"/>
    <property type="match status" value="1"/>
</dbReference>
<dbReference type="InterPro" id="IPR016187">
    <property type="entry name" value="CTDL_fold"/>
</dbReference>
<dbReference type="InterPro" id="IPR001304">
    <property type="entry name" value="C-type_lectin-like"/>
</dbReference>
<feature type="domain" description="C-type lectin" evidence="1">
    <location>
        <begin position="30"/>
        <end position="107"/>
    </location>
</feature>
<sequence length="107" mass="12776">MMRIIGTFVTLVLILHPVFGLYLNLTLLDFLYYNQSNTWKEAQSLCREKHIDLITIRSEEEDRVFPDVIAWIGLYRENIRFPWKWSRGDEMASFLNWNPGGKRHICN</sequence>
<keyword evidence="3" id="KW-1185">Reference proteome</keyword>
<evidence type="ECO:0000259" key="1">
    <source>
        <dbReference type="PROSITE" id="PS50041"/>
    </source>
</evidence>
<dbReference type="PANTHER" id="PTHR45784">
    <property type="entry name" value="C-TYPE LECTIN DOMAIN FAMILY 20 MEMBER A-RELATED"/>
    <property type="match status" value="1"/>
</dbReference>